<proteinExistence type="predicted"/>
<evidence type="ECO:0000313" key="1">
    <source>
        <dbReference type="EMBL" id="GJE96983.1"/>
    </source>
</evidence>
<dbReference type="AlphaFoldDB" id="A0A9P3GL81"/>
<gene>
    <name evidence="1" type="ORF">PsYK624_131930</name>
</gene>
<sequence>MDPRPHLPPELWRPVAEHVVAADIGEVWMHGAQLRAGTLQQHAAAEAFGGGRAAAVRSMLRSSSGMRHTVLLVLAQTFGVEYDSGGRGRLGVRPQQLFRAVRQLWAANPNDGPPAQSFVVEAYRRLTAIVSGDARAISGLYRSEFTGTIHGQSQVVASAGANAAALADCEQFLSMRTGGVPVAVTDVIASRCLPVVRFVRSVVDTISFQAPEGRRGRDALAVQIFAMHGAYEKLSNKDCTEDLPRFVYTVLGESSLVKVRQFLAQLDAAQDKSKFHAGLCIAVMDCTEDIGAILEAGNPPRLAFSSGHKDPFVVLQSLGICR</sequence>
<dbReference type="Proteomes" id="UP000703269">
    <property type="component" value="Unassembled WGS sequence"/>
</dbReference>
<organism evidence="1 2">
    <name type="scientific">Phanerochaete sordida</name>
    <dbReference type="NCBI Taxonomy" id="48140"/>
    <lineage>
        <taxon>Eukaryota</taxon>
        <taxon>Fungi</taxon>
        <taxon>Dikarya</taxon>
        <taxon>Basidiomycota</taxon>
        <taxon>Agaricomycotina</taxon>
        <taxon>Agaricomycetes</taxon>
        <taxon>Polyporales</taxon>
        <taxon>Phanerochaetaceae</taxon>
        <taxon>Phanerochaete</taxon>
    </lineage>
</organism>
<evidence type="ECO:0000313" key="2">
    <source>
        <dbReference type="Proteomes" id="UP000703269"/>
    </source>
</evidence>
<keyword evidence="2" id="KW-1185">Reference proteome</keyword>
<accession>A0A9P3GL81</accession>
<comment type="caution">
    <text evidence="1">The sequence shown here is derived from an EMBL/GenBank/DDBJ whole genome shotgun (WGS) entry which is preliminary data.</text>
</comment>
<dbReference type="EMBL" id="BPQB01000066">
    <property type="protein sequence ID" value="GJE96983.1"/>
    <property type="molecule type" value="Genomic_DNA"/>
</dbReference>
<reference evidence="1 2" key="1">
    <citation type="submission" date="2021-08" db="EMBL/GenBank/DDBJ databases">
        <title>Draft Genome Sequence of Phanerochaete sordida strain YK-624.</title>
        <authorList>
            <person name="Mori T."/>
            <person name="Dohra H."/>
            <person name="Suzuki T."/>
            <person name="Kawagishi H."/>
            <person name="Hirai H."/>
        </authorList>
    </citation>
    <scope>NUCLEOTIDE SEQUENCE [LARGE SCALE GENOMIC DNA]</scope>
    <source>
        <strain evidence="1 2">YK-624</strain>
    </source>
</reference>
<protein>
    <submittedName>
        <fullName evidence="1">Uncharacterized protein</fullName>
    </submittedName>
</protein>
<name>A0A9P3GL81_9APHY</name>